<dbReference type="Pfam" id="PF13439">
    <property type="entry name" value="Glyco_transf_4"/>
    <property type="match status" value="1"/>
</dbReference>
<dbReference type="InterPro" id="IPR028098">
    <property type="entry name" value="Glyco_trans_4-like_N"/>
</dbReference>
<dbReference type="GO" id="GO:0016757">
    <property type="term" value="F:glycosyltransferase activity"/>
    <property type="evidence" value="ECO:0007669"/>
    <property type="project" value="UniProtKB-KW"/>
</dbReference>
<organism evidence="4 5">
    <name type="scientific">Haloechinothrix salitolerans</name>
    <dbReference type="NCBI Taxonomy" id="926830"/>
    <lineage>
        <taxon>Bacteria</taxon>
        <taxon>Bacillati</taxon>
        <taxon>Actinomycetota</taxon>
        <taxon>Actinomycetes</taxon>
        <taxon>Pseudonocardiales</taxon>
        <taxon>Pseudonocardiaceae</taxon>
        <taxon>Haloechinothrix</taxon>
    </lineage>
</organism>
<name>A0ABW2C4T6_9PSEU</name>
<gene>
    <name evidence="4" type="ORF">ACFQGD_24690</name>
</gene>
<keyword evidence="5" id="KW-1185">Reference proteome</keyword>
<comment type="caution">
    <text evidence="4">The sequence shown here is derived from an EMBL/GenBank/DDBJ whole genome shotgun (WGS) entry which is preliminary data.</text>
</comment>
<dbReference type="EC" id="2.4.-.-" evidence="4"/>
<dbReference type="EMBL" id="JBHSXX010000001">
    <property type="protein sequence ID" value="MFC6870341.1"/>
    <property type="molecule type" value="Genomic_DNA"/>
</dbReference>
<sequence length="400" mass="43204">MKVLQIHNHYTARGGEDSVVEAEARLLADAGHQVDTLRVRNPGGARAALALAGAPWNPPRRAELRDRLRADRPDVAHLHNTWFSLSPSIVDALADAGVPTVMTLHNYRLVCGNALLFRDGAVCTDCVGGQPWHAVRHGCYRGSRTQSAVAAATIALHARRGTWEHVTRFLAPSRFVRDVYVAAGFDASRITVKPHSAADPGPRTLPPSASRRVLCLGRLAPEKGIDTLLDAWRAAGHDDLELVLVGDGPRHADLARRAPDNVRFTGWLPAEQVRTQLLRSRAVVVPTECYETFGMTAVEGMAAGVPVLASDIAGPADVAGELGPAWLAPPGDVEGWSDALLRLRDDAIVDAVGQAARDIYLRRYTEETGLRSLLASYQNAIESARCGRRAELSGNRHEKG</sequence>
<dbReference type="PANTHER" id="PTHR45947">
    <property type="entry name" value="SULFOQUINOVOSYL TRANSFERASE SQD2"/>
    <property type="match status" value="1"/>
</dbReference>
<evidence type="ECO:0000259" key="3">
    <source>
        <dbReference type="Pfam" id="PF13439"/>
    </source>
</evidence>
<keyword evidence="1 4" id="KW-0328">Glycosyltransferase</keyword>
<evidence type="ECO:0000256" key="1">
    <source>
        <dbReference type="ARBA" id="ARBA00022676"/>
    </source>
</evidence>
<dbReference type="SUPFAM" id="SSF53756">
    <property type="entry name" value="UDP-Glycosyltransferase/glycogen phosphorylase"/>
    <property type="match status" value="1"/>
</dbReference>
<dbReference type="PANTHER" id="PTHR45947:SF13">
    <property type="entry name" value="TRANSFERASE"/>
    <property type="match status" value="1"/>
</dbReference>
<dbReference type="RefSeq" id="WP_345395371.1">
    <property type="nucleotide sequence ID" value="NZ_BAABLA010000023.1"/>
</dbReference>
<accession>A0ABW2C4T6</accession>
<dbReference type="InterPro" id="IPR050194">
    <property type="entry name" value="Glycosyltransferase_grp1"/>
</dbReference>
<evidence type="ECO:0000313" key="4">
    <source>
        <dbReference type="EMBL" id="MFC6870341.1"/>
    </source>
</evidence>
<evidence type="ECO:0000313" key="5">
    <source>
        <dbReference type="Proteomes" id="UP001596337"/>
    </source>
</evidence>
<dbReference type="Proteomes" id="UP001596337">
    <property type="component" value="Unassembled WGS sequence"/>
</dbReference>
<feature type="domain" description="Glycosyltransferase subfamily 4-like N-terminal" evidence="3">
    <location>
        <begin position="14"/>
        <end position="194"/>
    </location>
</feature>
<proteinExistence type="predicted"/>
<keyword evidence="2 4" id="KW-0808">Transferase</keyword>
<dbReference type="Pfam" id="PF13692">
    <property type="entry name" value="Glyco_trans_1_4"/>
    <property type="match status" value="1"/>
</dbReference>
<protein>
    <submittedName>
        <fullName evidence="4">Glycosyltransferase</fullName>
        <ecNumber evidence="4">2.4.-.-</ecNumber>
    </submittedName>
</protein>
<dbReference type="Gene3D" id="3.40.50.2000">
    <property type="entry name" value="Glycogen Phosphorylase B"/>
    <property type="match status" value="2"/>
</dbReference>
<reference evidence="5" key="1">
    <citation type="journal article" date="2019" name="Int. J. Syst. Evol. Microbiol.">
        <title>The Global Catalogue of Microorganisms (GCM) 10K type strain sequencing project: providing services to taxonomists for standard genome sequencing and annotation.</title>
        <authorList>
            <consortium name="The Broad Institute Genomics Platform"/>
            <consortium name="The Broad Institute Genome Sequencing Center for Infectious Disease"/>
            <person name="Wu L."/>
            <person name="Ma J."/>
        </authorList>
    </citation>
    <scope>NUCLEOTIDE SEQUENCE [LARGE SCALE GENOMIC DNA]</scope>
    <source>
        <strain evidence="5">KCTC 32255</strain>
    </source>
</reference>
<evidence type="ECO:0000256" key="2">
    <source>
        <dbReference type="ARBA" id="ARBA00022679"/>
    </source>
</evidence>